<evidence type="ECO:0000313" key="3">
    <source>
        <dbReference type="EMBL" id="KAF5376078.1"/>
    </source>
</evidence>
<feature type="signal peptide" evidence="1">
    <location>
        <begin position="1"/>
        <end position="19"/>
    </location>
</feature>
<dbReference type="OrthoDB" id="9971254at2759"/>
<dbReference type="EMBL" id="JAACJP010000030">
    <property type="protein sequence ID" value="KAF5376078.1"/>
    <property type="molecule type" value="Genomic_DNA"/>
</dbReference>
<dbReference type="Pfam" id="PF18885">
    <property type="entry name" value="DUF5648"/>
    <property type="match status" value="1"/>
</dbReference>
<keyword evidence="1" id="KW-0732">Signal</keyword>
<reference evidence="3 4" key="1">
    <citation type="journal article" date="2020" name="ISME J.">
        <title>Uncovering the hidden diversity of litter-decomposition mechanisms in mushroom-forming fungi.</title>
        <authorList>
            <person name="Floudas D."/>
            <person name="Bentzer J."/>
            <person name="Ahren D."/>
            <person name="Johansson T."/>
            <person name="Persson P."/>
            <person name="Tunlid A."/>
        </authorList>
    </citation>
    <scope>NUCLEOTIDE SEQUENCE [LARGE SCALE GENOMIC DNA]</scope>
    <source>
        <strain evidence="3 4">CBS 661.87</strain>
    </source>
</reference>
<dbReference type="AlphaFoldDB" id="A0A8H5H3J4"/>
<feature type="chain" id="PRO_5034213061" description="DUF5648 domain-containing protein" evidence="1">
    <location>
        <begin position="20"/>
        <end position="184"/>
    </location>
</feature>
<organism evidence="3 4">
    <name type="scientific">Tricholomella constricta</name>
    <dbReference type="NCBI Taxonomy" id="117010"/>
    <lineage>
        <taxon>Eukaryota</taxon>
        <taxon>Fungi</taxon>
        <taxon>Dikarya</taxon>
        <taxon>Basidiomycota</taxon>
        <taxon>Agaricomycotina</taxon>
        <taxon>Agaricomycetes</taxon>
        <taxon>Agaricomycetidae</taxon>
        <taxon>Agaricales</taxon>
        <taxon>Tricholomatineae</taxon>
        <taxon>Lyophyllaceae</taxon>
        <taxon>Tricholomella</taxon>
    </lineage>
</organism>
<sequence length="184" mass="19967">MKFTFSLTAALFSIAQVSAMALAEHNMLEARAPGQTCGDPKTALPLLRAWNGGIVDHFYTTNAAEMQRAVSSLGYVAEGTTGYVFSKQQTGTVPFFRLYHPGVRNHFYTTNAAERDNAVNRLGYASEGVVGYVYPNTACGGLPLYRSYHGGGQDHFYTMSAAERDSAKGGGWAYEGIAAYTFPY</sequence>
<accession>A0A8H5H3J4</accession>
<dbReference type="Proteomes" id="UP000565441">
    <property type="component" value="Unassembled WGS sequence"/>
</dbReference>
<evidence type="ECO:0000256" key="1">
    <source>
        <dbReference type="SAM" id="SignalP"/>
    </source>
</evidence>
<keyword evidence="4" id="KW-1185">Reference proteome</keyword>
<proteinExistence type="predicted"/>
<evidence type="ECO:0000259" key="2">
    <source>
        <dbReference type="Pfam" id="PF18885"/>
    </source>
</evidence>
<feature type="domain" description="DUF5648" evidence="2">
    <location>
        <begin position="45"/>
        <end position="181"/>
    </location>
</feature>
<evidence type="ECO:0000313" key="4">
    <source>
        <dbReference type="Proteomes" id="UP000565441"/>
    </source>
</evidence>
<protein>
    <recommendedName>
        <fullName evidence="2">DUF5648 domain-containing protein</fullName>
    </recommendedName>
</protein>
<dbReference type="InterPro" id="IPR043708">
    <property type="entry name" value="DUF5648"/>
</dbReference>
<gene>
    <name evidence="3" type="ORF">D9615_007723</name>
</gene>
<comment type="caution">
    <text evidence="3">The sequence shown here is derived from an EMBL/GenBank/DDBJ whole genome shotgun (WGS) entry which is preliminary data.</text>
</comment>
<name>A0A8H5H3J4_9AGAR</name>